<evidence type="ECO:0000256" key="6">
    <source>
        <dbReference type="ARBA" id="ARBA00022989"/>
    </source>
</evidence>
<feature type="transmembrane region" description="Helical" evidence="8">
    <location>
        <begin position="39"/>
        <end position="59"/>
    </location>
</feature>
<evidence type="ECO:0000256" key="2">
    <source>
        <dbReference type="ARBA" id="ARBA00009773"/>
    </source>
</evidence>
<feature type="transmembrane region" description="Helical" evidence="8">
    <location>
        <begin position="246"/>
        <end position="274"/>
    </location>
</feature>
<gene>
    <name evidence="9" type="ORF">POF50_006010</name>
</gene>
<feature type="transmembrane region" description="Helical" evidence="8">
    <location>
        <begin position="98"/>
        <end position="122"/>
    </location>
</feature>
<sequence length="376" mass="39794">MHAPDETPAHARLVAAHPPVATPPSKGESAVQREARRGLSWFAIGFSVTLGGFLAYTLAGEILRISELMILLMLAFFVAVSLDPFVRWLVRRGLKRGLAVGIVLAAFTGVIAGFMALVIPLVTNEVTAFSHAVPGWLEELRDHHSTLGRMEDHYHLIEKAKQQFGSGGGSSLFSGLLGAGQVLLTTVTDTVIVIVVALYFMAGLPQIKEFAYRFVPASGRERARALTDQVFVSTGRYMLGNLATSLIAGVSTFVWCSATSVPYAAALGVLVALLDLVPMVGSTVGGVVVSLVALAVSVPIAIATAVFYIAFRVAEDYLIVPRVMRHAVDVHPIVTVVAVLLGGALLGIIGALVAIPAAMTLGLLLDEFVFPRTDTA</sequence>
<comment type="caution">
    <text evidence="9">The sequence shown here is derived from an EMBL/GenBank/DDBJ whole genome shotgun (WGS) entry which is preliminary data.</text>
</comment>
<dbReference type="PANTHER" id="PTHR21716">
    <property type="entry name" value="TRANSMEMBRANE PROTEIN"/>
    <property type="match status" value="1"/>
</dbReference>
<dbReference type="PANTHER" id="PTHR21716:SF53">
    <property type="entry name" value="PERMEASE PERM-RELATED"/>
    <property type="match status" value="1"/>
</dbReference>
<evidence type="ECO:0000256" key="8">
    <source>
        <dbReference type="SAM" id="Phobius"/>
    </source>
</evidence>
<feature type="transmembrane region" description="Helical" evidence="8">
    <location>
        <begin position="332"/>
        <end position="365"/>
    </location>
</feature>
<evidence type="ECO:0000256" key="7">
    <source>
        <dbReference type="ARBA" id="ARBA00023136"/>
    </source>
</evidence>
<keyword evidence="5 8" id="KW-0812">Transmembrane</keyword>
<accession>A0AA90GYQ9</accession>
<keyword evidence="7 8" id="KW-0472">Membrane</keyword>
<keyword evidence="6 8" id="KW-1133">Transmembrane helix</keyword>
<feature type="transmembrane region" description="Helical" evidence="8">
    <location>
        <begin position="65"/>
        <end position="86"/>
    </location>
</feature>
<name>A0AA90GYQ9_9ACTN</name>
<dbReference type="EMBL" id="JABXJJ020000006">
    <property type="protein sequence ID" value="MDI5968901.1"/>
    <property type="molecule type" value="Genomic_DNA"/>
</dbReference>
<feature type="transmembrane region" description="Helical" evidence="8">
    <location>
        <begin position="182"/>
        <end position="204"/>
    </location>
</feature>
<proteinExistence type="inferred from homology"/>
<evidence type="ECO:0000256" key="4">
    <source>
        <dbReference type="ARBA" id="ARBA00022475"/>
    </source>
</evidence>
<comment type="subcellular location">
    <subcellularLocation>
        <location evidence="1">Cell membrane</location>
        <topology evidence="1">Multi-pass membrane protein</topology>
    </subcellularLocation>
</comment>
<dbReference type="GO" id="GO:0005886">
    <property type="term" value="C:plasma membrane"/>
    <property type="evidence" value="ECO:0007669"/>
    <property type="project" value="UniProtKB-SubCell"/>
</dbReference>
<organism evidence="9">
    <name type="scientific">Streptantibioticus silvisoli</name>
    <dbReference type="NCBI Taxonomy" id="2705255"/>
    <lineage>
        <taxon>Bacteria</taxon>
        <taxon>Bacillati</taxon>
        <taxon>Actinomycetota</taxon>
        <taxon>Actinomycetes</taxon>
        <taxon>Kitasatosporales</taxon>
        <taxon>Streptomycetaceae</taxon>
        <taxon>Streptantibioticus</taxon>
    </lineage>
</organism>
<keyword evidence="3" id="KW-0813">Transport</keyword>
<keyword evidence="4" id="KW-1003">Cell membrane</keyword>
<comment type="similarity">
    <text evidence="2">Belongs to the autoinducer-2 exporter (AI-2E) (TC 2.A.86) family.</text>
</comment>
<protein>
    <submittedName>
        <fullName evidence="9">AI-2E family transporter</fullName>
    </submittedName>
</protein>
<dbReference type="InterPro" id="IPR002549">
    <property type="entry name" value="AI-2E-like"/>
</dbReference>
<reference evidence="9" key="1">
    <citation type="submission" date="2023-05" db="EMBL/GenBank/DDBJ databases">
        <title>Streptantibioticus silvisoli sp. nov., acidotolerant actinomycetes 1 from pine litter.</title>
        <authorList>
            <person name="Swiecimska M."/>
            <person name="Golinska P."/>
            <person name="Sangal V."/>
            <person name="Wachnowicz B."/>
            <person name="Goodfellow M."/>
        </authorList>
    </citation>
    <scope>NUCLEOTIDE SEQUENCE</scope>
    <source>
        <strain evidence="9">SL13</strain>
    </source>
</reference>
<evidence type="ECO:0000256" key="1">
    <source>
        <dbReference type="ARBA" id="ARBA00004651"/>
    </source>
</evidence>
<dbReference type="Pfam" id="PF01594">
    <property type="entry name" value="AI-2E_transport"/>
    <property type="match status" value="1"/>
</dbReference>
<dbReference type="GO" id="GO:0055085">
    <property type="term" value="P:transmembrane transport"/>
    <property type="evidence" value="ECO:0007669"/>
    <property type="project" value="TreeGrafter"/>
</dbReference>
<dbReference type="RefSeq" id="WP_271312866.1">
    <property type="nucleotide sequence ID" value="NZ_JABXJJ020000006.1"/>
</dbReference>
<evidence type="ECO:0000313" key="9">
    <source>
        <dbReference type="EMBL" id="MDI5968901.1"/>
    </source>
</evidence>
<dbReference type="AlphaFoldDB" id="A0AA90GYQ9"/>
<evidence type="ECO:0000256" key="3">
    <source>
        <dbReference type="ARBA" id="ARBA00022448"/>
    </source>
</evidence>
<evidence type="ECO:0000256" key="5">
    <source>
        <dbReference type="ARBA" id="ARBA00022692"/>
    </source>
</evidence>
<feature type="transmembrane region" description="Helical" evidence="8">
    <location>
        <begin position="286"/>
        <end position="311"/>
    </location>
</feature>